<feature type="region of interest" description="Disordered" evidence="1">
    <location>
        <begin position="544"/>
        <end position="563"/>
    </location>
</feature>
<evidence type="ECO:0000313" key="4">
    <source>
        <dbReference type="Proteomes" id="UP000320475"/>
    </source>
</evidence>
<feature type="signal peptide" evidence="2">
    <location>
        <begin position="1"/>
        <end position="40"/>
    </location>
</feature>
<sequence length="563" mass="63982">MSDYLITHLNDLRNICARMTLLQTLVLILCLCCRIQPVATDDKLSSHIASMKKSQIAMLNRAAIAEKYQWMLGLDRALFVSSDSEFDHLEDTILLSYPYRPCHFNQVSNLAMTPGFLELASHFHSLALAHYNLIAVELRKVIQNNTERLHSFLTLRWLNKRLTSVLTRMETHLWFLSHYGHALDGNLQQSSRTNWRKDYHRWWERRKLHHDFANTQYLSLVTAVTDKLRAQDFAGKYDPDKTMIILDRQIYPDLEINTLPLPRMPTGKLICLVEIHRQRAEVWKRRCDRLSSVWAGSPYSLHKPTYCSQEYHKAIQKYEFHQSAFCNSLLAIINRGKSEPYLVPWRPSASSHEGNLFLYGQTTKAEDHSNVVDARLDSGAAIDRPLDTVDTKSAEGRPGTPEIMNHDELSLSQGVSSAVVFEEQNRDTPSIHVDDASMSPDVGNDNQNEVEPAENCPDATSWSRRSYAEVVRFAPFKITDDGPSFPVEDSLGSSHSALVGESSGYSEMMRVNNEGVSMTLKNKEANERVDATSPTRLSFADIVRSDTYGKENKGKGSLGWKTS</sequence>
<evidence type="ECO:0000313" key="3">
    <source>
        <dbReference type="EMBL" id="TPX41817.1"/>
    </source>
</evidence>
<feature type="compositionally biased region" description="Basic and acidic residues" evidence="1">
    <location>
        <begin position="544"/>
        <end position="554"/>
    </location>
</feature>
<evidence type="ECO:0000256" key="1">
    <source>
        <dbReference type="SAM" id="MobiDB-lite"/>
    </source>
</evidence>
<gene>
    <name evidence="3" type="ORF">SeLEV6574_g05915</name>
</gene>
<dbReference type="AlphaFoldDB" id="A0A507CRN3"/>
<comment type="caution">
    <text evidence="3">The sequence shown here is derived from an EMBL/GenBank/DDBJ whole genome shotgun (WGS) entry which is preliminary data.</text>
</comment>
<dbReference type="EMBL" id="QEAM01000301">
    <property type="protein sequence ID" value="TPX41817.1"/>
    <property type="molecule type" value="Genomic_DNA"/>
</dbReference>
<protein>
    <submittedName>
        <fullName evidence="3">Uncharacterized protein</fullName>
    </submittedName>
</protein>
<dbReference type="Proteomes" id="UP000320475">
    <property type="component" value="Unassembled WGS sequence"/>
</dbReference>
<reference evidence="3 4" key="1">
    <citation type="journal article" date="2019" name="Sci. Rep.">
        <title>Comparative genomics of chytrid fungi reveal insights into the obligate biotrophic and pathogenic lifestyle of Synchytrium endobioticum.</title>
        <authorList>
            <person name="van de Vossenberg B.T.L.H."/>
            <person name="Warris S."/>
            <person name="Nguyen H.D.T."/>
            <person name="van Gent-Pelzer M.P.E."/>
            <person name="Joly D.L."/>
            <person name="van de Geest H.C."/>
            <person name="Bonants P.J.M."/>
            <person name="Smith D.S."/>
            <person name="Levesque C.A."/>
            <person name="van der Lee T.A.J."/>
        </authorList>
    </citation>
    <scope>NUCLEOTIDE SEQUENCE [LARGE SCALE GENOMIC DNA]</scope>
    <source>
        <strain evidence="3 4">LEV6574</strain>
    </source>
</reference>
<keyword evidence="2" id="KW-0732">Signal</keyword>
<evidence type="ECO:0000256" key="2">
    <source>
        <dbReference type="SAM" id="SignalP"/>
    </source>
</evidence>
<feature type="chain" id="PRO_5021471118" evidence="2">
    <location>
        <begin position="41"/>
        <end position="563"/>
    </location>
</feature>
<name>A0A507CRN3_9FUNG</name>
<accession>A0A507CRN3</accession>
<organism evidence="3 4">
    <name type="scientific">Synchytrium endobioticum</name>
    <dbReference type="NCBI Taxonomy" id="286115"/>
    <lineage>
        <taxon>Eukaryota</taxon>
        <taxon>Fungi</taxon>
        <taxon>Fungi incertae sedis</taxon>
        <taxon>Chytridiomycota</taxon>
        <taxon>Chytridiomycota incertae sedis</taxon>
        <taxon>Chytridiomycetes</taxon>
        <taxon>Synchytriales</taxon>
        <taxon>Synchytriaceae</taxon>
        <taxon>Synchytrium</taxon>
    </lineage>
</organism>
<dbReference type="VEuPathDB" id="FungiDB:SeMB42_g05279"/>
<proteinExistence type="predicted"/>